<sequence>MQQEPHTSARYGPNAILAAGMARPSASTPIAVKYDLLLLVMVLDRESGVVLDAECNMLVDVSSEYIASLLVGRCFYTELDEMIAAVQRGYHGLSQKALVVCLKDAFSKMRERSPEPLPPVK</sequence>
<comment type="caution">
    <text evidence="2">The sequence shown here is derived from an EMBL/GenBank/DDBJ whole genome shotgun (WGS) entry which is preliminary data.</text>
</comment>
<dbReference type="Pfam" id="PF12986">
    <property type="entry name" value="DUF3870"/>
    <property type="match status" value="1"/>
</dbReference>
<accession>A0ABR7NHM3</accession>
<proteinExistence type="predicted"/>
<organism evidence="2 3">
    <name type="scientific">Yanshouia hominis</name>
    <dbReference type="NCBI Taxonomy" id="2763673"/>
    <lineage>
        <taxon>Bacteria</taxon>
        <taxon>Bacillati</taxon>
        <taxon>Bacillota</taxon>
        <taxon>Clostridia</taxon>
        <taxon>Eubacteriales</taxon>
        <taxon>Oscillospiraceae</taxon>
        <taxon>Yanshouia</taxon>
    </lineage>
</organism>
<dbReference type="RefSeq" id="WP_262399466.1">
    <property type="nucleotide sequence ID" value="NZ_JACRTB010000007.1"/>
</dbReference>
<name>A0ABR7NHM3_9FIRM</name>
<dbReference type="InterPro" id="IPR024617">
    <property type="entry name" value="DUF3870"/>
</dbReference>
<protein>
    <submittedName>
        <fullName evidence="2">DUF3870 domain-containing protein</fullName>
    </submittedName>
</protein>
<reference evidence="2 3" key="1">
    <citation type="submission" date="2020-08" db="EMBL/GenBank/DDBJ databases">
        <title>Genome public.</title>
        <authorList>
            <person name="Liu C."/>
            <person name="Sun Q."/>
        </authorList>
    </citation>
    <scope>NUCLEOTIDE SEQUENCE [LARGE SCALE GENOMIC DNA]</scope>
    <source>
        <strain evidence="2 3">BX1</strain>
    </source>
</reference>
<dbReference type="Proteomes" id="UP000658131">
    <property type="component" value="Unassembled WGS sequence"/>
</dbReference>
<dbReference type="EMBL" id="JACRTB010000007">
    <property type="protein sequence ID" value="MBC8575898.1"/>
    <property type="molecule type" value="Genomic_DNA"/>
</dbReference>
<evidence type="ECO:0000313" key="3">
    <source>
        <dbReference type="Proteomes" id="UP000658131"/>
    </source>
</evidence>
<evidence type="ECO:0000313" key="2">
    <source>
        <dbReference type="EMBL" id="MBC8575898.1"/>
    </source>
</evidence>
<gene>
    <name evidence="2" type="ORF">H8717_05660</name>
</gene>
<evidence type="ECO:0000259" key="1">
    <source>
        <dbReference type="Pfam" id="PF12986"/>
    </source>
</evidence>
<keyword evidence="3" id="KW-1185">Reference proteome</keyword>
<feature type="domain" description="DUF3870" evidence="1">
    <location>
        <begin position="19"/>
        <end position="108"/>
    </location>
</feature>